<proteinExistence type="predicted"/>
<dbReference type="PANTHER" id="PTHR43050:SF1">
    <property type="entry name" value="SERINE RACEMASE"/>
    <property type="match status" value="1"/>
</dbReference>
<comment type="caution">
    <text evidence="4">The sequence shown here is derived from an EMBL/GenBank/DDBJ whole genome shotgun (WGS) entry which is preliminary data.</text>
</comment>
<evidence type="ECO:0000313" key="5">
    <source>
        <dbReference type="Proteomes" id="UP001232156"/>
    </source>
</evidence>
<dbReference type="InterPro" id="IPR001926">
    <property type="entry name" value="TrpB-like_PALP"/>
</dbReference>
<gene>
    <name evidence="4" type="ORF">Q8947_09650</name>
</gene>
<dbReference type="PANTHER" id="PTHR43050">
    <property type="entry name" value="SERINE / THREONINE RACEMASE FAMILY MEMBER"/>
    <property type="match status" value="1"/>
</dbReference>
<protein>
    <submittedName>
        <fullName evidence="4">Threo-3-hydroxy-L-aspartate ammonia-lyase</fullName>
        <ecNumber evidence="4">4.3.1.16</ecNumber>
    </submittedName>
</protein>
<comment type="cofactor">
    <cofactor evidence="1">
        <name>pyridoxal 5'-phosphate</name>
        <dbReference type="ChEBI" id="CHEBI:597326"/>
    </cofactor>
</comment>
<dbReference type="CDD" id="cd01562">
    <property type="entry name" value="Thr-dehyd"/>
    <property type="match status" value="1"/>
</dbReference>
<reference evidence="4 5" key="1">
    <citation type="submission" date="2023-08" db="EMBL/GenBank/DDBJ databases">
        <title>Alcaligenaceae gen. nov., a novel taxon isolated from the sludge of Yixing Pesticide Factory.</title>
        <authorList>
            <person name="Ruan L."/>
        </authorList>
    </citation>
    <scope>NUCLEOTIDE SEQUENCE [LARGE SCALE GENOMIC DNA]</scope>
    <source>
        <strain evidence="4 5">LG-2</strain>
    </source>
</reference>
<evidence type="ECO:0000256" key="1">
    <source>
        <dbReference type="ARBA" id="ARBA00001933"/>
    </source>
</evidence>
<dbReference type="RefSeq" id="WP_165279258.1">
    <property type="nucleotide sequence ID" value="NZ_JAUZQE010000020.1"/>
</dbReference>
<accession>A0ABU1D725</accession>
<feature type="domain" description="Tryptophan synthase beta chain-like PALP" evidence="3">
    <location>
        <begin position="21"/>
        <end position="307"/>
    </location>
</feature>
<dbReference type="EC" id="4.3.1.16" evidence="4"/>
<keyword evidence="2" id="KW-0663">Pyridoxal phosphate</keyword>
<dbReference type="EMBL" id="JAUZQE010000020">
    <property type="protein sequence ID" value="MDR4126244.1"/>
    <property type="molecule type" value="Genomic_DNA"/>
</dbReference>
<name>A0ABU1D725_9BURK</name>
<dbReference type="NCBIfam" id="NF005454">
    <property type="entry name" value="PRK07048.1"/>
    <property type="match status" value="1"/>
</dbReference>
<evidence type="ECO:0000259" key="3">
    <source>
        <dbReference type="Pfam" id="PF00291"/>
    </source>
</evidence>
<dbReference type="Proteomes" id="UP001232156">
    <property type="component" value="Unassembled WGS sequence"/>
</dbReference>
<dbReference type="Gene3D" id="3.40.50.1100">
    <property type="match status" value="2"/>
</dbReference>
<evidence type="ECO:0000256" key="2">
    <source>
        <dbReference type="ARBA" id="ARBA00022898"/>
    </source>
</evidence>
<sequence length="323" mass="34205">MSLSLPNYHDVQQAAQTLRGVVHRTPVLTSQTLNGRLDAEVYFKCENLQRVGAFKYRGAYNAIARLSEAERKAGVVTYSSGNHGQAIARAARALGVTATIVMPLDAPRAKRNAAASYGARIIPYDRNTEDRVQVAQGLADAEGLTLIPPFDHPDVIAGQGTAALELFEDVGGLDALFVPLGGGGLLAGSLLAAHAIAPECLVYGVEPLAGNDGQQSFRKGERVHIDPPSSIADGALTQCLGEYTFPIIKQYAHDILAVEDGKLIHAMQFFAERMKIVVEPTGCLGAAAVIREVVPVRGMRIGVILSGGNVDLASYAACLAHEP</sequence>
<organism evidence="4 5">
    <name type="scientific">Yanghanlia caeni</name>
    <dbReference type="NCBI Taxonomy" id="3064283"/>
    <lineage>
        <taxon>Bacteria</taxon>
        <taxon>Pseudomonadati</taxon>
        <taxon>Pseudomonadota</taxon>
        <taxon>Betaproteobacteria</taxon>
        <taxon>Burkholderiales</taxon>
        <taxon>Alcaligenaceae</taxon>
        <taxon>Yanghanlia</taxon>
    </lineage>
</organism>
<dbReference type="SUPFAM" id="SSF53686">
    <property type="entry name" value="Tryptophan synthase beta subunit-like PLP-dependent enzymes"/>
    <property type="match status" value="1"/>
</dbReference>
<dbReference type="InterPro" id="IPR036052">
    <property type="entry name" value="TrpB-like_PALP_sf"/>
</dbReference>
<dbReference type="Pfam" id="PF00291">
    <property type="entry name" value="PALP"/>
    <property type="match status" value="1"/>
</dbReference>
<keyword evidence="5" id="KW-1185">Reference proteome</keyword>
<keyword evidence="4" id="KW-0456">Lyase</keyword>
<evidence type="ECO:0000313" key="4">
    <source>
        <dbReference type="EMBL" id="MDR4126244.1"/>
    </source>
</evidence>
<dbReference type="GO" id="GO:0030848">
    <property type="term" value="F:threo-3-hydroxyaspartate ammonia-lyase activity"/>
    <property type="evidence" value="ECO:0007669"/>
    <property type="project" value="UniProtKB-EC"/>
</dbReference>